<sequence>MSFDEENWTTRTKTTTSRAGDQALGLSRGGGSSTIDEKEVVVDDRFNYALLIVLYTLQGIPMGLSASIPFLLQEKIGKLAASAAASTMATAAGAATSSSVASIQASSYHANAIFALCSWPFSLKLLWAPIVDAIYFKRLGRRKSWLVPIQLLAGALLWGGANFVEEELGLGHLSSSGGGEMNVKGVTLYFFALYFLMATQDIAVDGWALTMLSKANRGKGPMCNSIGQNIGYFLSFVGFLAMNDVEASETLWRPLLRLPSNPTKGLVSLQGFLKFMGATMLVTTLGVAIWKRELPPVSTTTGNGVFNQVQHNDDDDAELDAAELGLKETYHRLWAVCQLPSVRLLFLILVTYRLPTALSDNVKFLKAVELGMSKSTTALLSPTVILPLGILVPIAAHHIWHKEGPLRQFLTAYQWRVTVIPLLDILMLHMITKSQNHHGGLFWLAILASTAGQAICNSLQFNAQMIFFASRVDPAIGGTYMTLLNTAANLGGTWPSSAVMGFLGYLTKMRQDSCGTSNDGPAIGVITNSNSGGFFCATDPYFYLQAIFSALGIAWIIYFSPKLKRLAALPDDMWRTHLLDGQDGGTPDTTGTTTVGMRKKFDGDKVDLGDLEDGDLKVNAPIARGGSKNNSNNNNNNSKQA</sequence>
<evidence type="ECO:0008006" key="9">
    <source>
        <dbReference type="Google" id="ProtNLM"/>
    </source>
</evidence>
<dbReference type="SUPFAM" id="SSF103473">
    <property type="entry name" value="MFS general substrate transporter"/>
    <property type="match status" value="1"/>
</dbReference>
<feature type="region of interest" description="Disordered" evidence="5">
    <location>
        <begin position="618"/>
        <end position="641"/>
    </location>
</feature>
<feature type="region of interest" description="Disordered" evidence="5">
    <location>
        <begin position="1"/>
        <end position="33"/>
    </location>
</feature>
<dbReference type="GO" id="GO:0016020">
    <property type="term" value="C:membrane"/>
    <property type="evidence" value="ECO:0007669"/>
    <property type="project" value="UniProtKB-SubCell"/>
</dbReference>
<accession>A0AAD2FVL1</accession>
<dbReference type="PANTHER" id="PTHR12778:SF9">
    <property type="entry name" value="ACETYL-COENZYME A TRANSPORTER 1"/>
    <property type="match status" value="1"/>
</dbReference>
<feature type="transmembrane region" description="Helical" evidence="6">
    <location>
        <begin position="541"/>
        <end position="559"/>
    </location>
</feature>
<dbReference type="EMBL" id="CAKOGP040001858">
    <property type="protein sequence ID" value="CAJ1954175.1"/>
    <property type="molecule type" value="Genomic_DNA"/>
</dbReference>
<gene>
    <name evidence="7" type="ORF">CYCCA115_LOCUS14770</name>
</gene>
<evidence type="ECO:0000256" key="1">
    <source>
        <dbReference type="ARBA" id="ARBA00004141"/>
    </source>
</evidence>
<keyword evidence="3 6" id="KW-1133">Transmembrane helix</keyword>
<name>A0AAD2FVL1_9STRA</name>
<keyword evidence="2 6" id="KW-0812">Transmembrane</keyword>
<evidence type="ECO:0000313" key="8">
    <source>
        <dbReference type="Proteomes" id="UP001295423"/>
    </source>
</evidence>
<reference evidence="7" key="1">
    <citation type="submission" date="2023-08" db="EMBL/GenBank/DDBJ databases">
        <authorList>
            <person name="Audoor S."/>
            <person name="Bilcke G."/>
        </authorList>
    </citation>
    <scope>NUCLEOTIDE SEQUENCE</scope>
</reference>
<evidence type="ECO:0000256" key="4">
    <source>
        <dbReference type="ARBA" id="ARBA00023136"/>
    </source>
</evidence>
<protein>
    <recommendedName>
        <fullName evidence="9">Acetyl-coenzyme A transporter</fullName>
    </recommendedName>
</protein>
<organism evidence="7 8">
    <name type="scientific">Cylindrotheca closterium</name>
    <dbReference type="NCBI Taxonomy" id="2856"/>
    <lineage>
        <taxon>Eukaryota</taxon>
        <taxon>Sar</taxon>
        <taxon>Stramenopiles</taxon>
        <taxon>Ochrophyta</taxon>
        <taxon>Bacillariophyta</taxon>
        <taxon>Bacillariophyceae</taxon>
        <taxon>Bacillariophycidae</taxon>
        <taxon>Bacillariales</taxon>
        <taxon>Bacillariaceae</taxon>
        <taxon>Cylindrotheca</taxon>
    </lineage>
</organism>
<comment type="caution">
    <text evidence="7">The sequence shown here is derived from an EMBL/GenBank/DDBJ whole genome shotgun (WGS) entry which is preliminary data.</text>
</comment>
<evidence type="ECO:0000256" key="2">
    <source>
        <dbReference type="ARBA" id="ARBA00022692"/>
    </source>
</evidence>
<feature type="transmembrane region" description="Helical" evidence="6">
    <location>
        <begin position="441"/>
        <end position="461"/>
    </location>
</feature>
<comment type="subcellular location">
    <subcellularLocation>
        <location evidence="1">Membrane</location>
        <topology evidence="1">Multi-pass membrane protein</topology>
    </subcellularLocation>
</comment>
<dbReference type="InterPro" id="IPR004752">
    <property type="entry name" value="AmpG_permease/AT-1"/>
</dbReference>
<dbReference type="GO" id="GO:0008521">
    <property type="term" value="F:acetyl-CoA transmembrane transporter activity"/>
    <property type="evidence" value="ECO:0007669"/>
    <property type="project" value="InterPro"/>
</dbReference>
<feature type="transmembrane region" description="Helical" evidence="6">
    <location>
        <begin position="376"/>
        <end position="400"/>
    </location>
</feature>
<dbReference type="InterPro" id="IPR024371">
    <property type="entry name" value="AcetylCoA_trans_1-like"/>
</dbReference>
<dbReference type="InterPro" id="IPR036259">
    <property type="entry name" value="MFS_trans_sf"/>
</dbReference>
<evidence type="ECO:0000256" key="6">
    <source>
        <dbReference type="SAM" id="Phobius"/>
    </source>
</evidence>
<evidence type="ECO:0000313" key="7">
    <source>
        <dbReference type="EMBL" id="CAJ1954175.1"/>
    </source>
</evidence>
<proteinExistence type="predicted"/>
<dbReference type="Proteomes" id="UP001295423">
    <property type="component" value="Unassembled WGS sequence"/>
</dbReference>
<feature type="compositionally biased region" description="Low complexity" evidence="5">
    <location>
        <begin position="627"/>
        <end position="641"/>
    </location>
</feature>
<feature type="transmembrane region" description="Helical" evidence="6">
    <location>
        <begin position="145"/>
        <end position="164"/>
    </location>
</feature>
<dbReference type="GO" id="GO:0035348">
    <property type="term" value="P:acetyl-CoA transmembrane transport"/>
    <property type="evidence" value="ECO:0007669"/>
    <property type="project" value="InterPro"/>
</dbReference>
<dbReference type="PANTHER" id="PTHR12778">
    <property type="entry name" value="SOLUTE CARRIER FAMILY 33 ACETYL-COA TRANSPORTER -RELATED"/>
    <property type="match status" value="1"/>
</dbReference>
<keyword evidence="4 6" id="KW-0472">Membrane</keyword>
<dbReference type="Pfam" id="PF13000">
    <property type="entry name" value="Acatn"/>
    <property type="match status" value="3"/>
</dbReference>
<keyword evidence="8" id="KW-1185">Reference proteome</keyword>
<feature type="transmembrane region" description="Helical" evidence="6">
    <location>
        <begin position="412"/>
        <end position="429"/>
    </location>
</feature>
<dbReference type="AlphaFoldDB" id="A0AAD2FVL1"/>
<feature type="transmembrane region" description="Helical" evidence="6">
    <location>
        <begin position="272"/>
        <end position="290"/>
    </location>
</feature>
<feature type="transmembrane region" description="Helical" evidence="6">
    <location>
        <begin position="48"/>
        <end position="72"/>
    </location>
</feature>
<evidence type="ECO:0000256" key="5">
    <source>
        <dbReference type="SAM" id="MobiDB-lite"/>
    </source>
</evidence>
<feature type="transmembrane region" description="Helical" evidence="6">
    <location>
        <begin position="188"/>
        <end position="212"/>
    </location>
</feature>
<evidence type="ECO:0000256" key="3">
    <source>
        <dbReference type="ARBA" id="ARBA00022989"/>
    </source>
</evidence>